<gene>
    <name evidence="2" type="ORF">ST44_04990</name>
</gene>
<name>A0A0D0I6R1_9BACT</name>
<reference evidence="2 3" key="1">
    <citation type="submission" date="2015-01" db="EMBL/GenBank/DDBJ databases">
        <title>Comparative genomics of non-oral Prevotella species.</title>
        <authorList>
            <person name="Accetto T."/>
            <person name="Nograsek B."/>
            <person name="Avgustin G."/>
        </authorList>
    </citation>
    <scope>NUCLEOTIDE SEQUENCE [LARGE SCALE GENOMIC DNA]</scope>
    <source>
        <strain evidence="2 3">P5-119</strain>
    </source>
</reference>
<evidence type="ECO:0000256" key="1">
    <source>
        <dbReference type="SAM" id="SignalP"/>
    </source>
</evidence>
<feature type="chain" id="PRO_5002224048" description="Secretion system C-terminal sorting domain-containing protein" evidence="1">
    <location>
        <begin position="24"/>
        <end position="110"/>
    </location>
</feature>
<evidence type="ECO:0008006" key="4">
    <source>
        <dbReference type="Google" id="ProtNLM"/>
    </source>
</evidence>
<sequence length="110" mass="12109">MMRKIYYIIFALGFMSMPVVAHADPAIEIIETDYDGQKGGISLRVISDGNGQTRLRITNANGQTLSIYDVSGAPVKRIKVDGVDKTYELNLRKGCYIVKVGNVVRKVSVS</sequence>
<proteinExistence type="predicted"/>
<comment type="caution">
    <text evidence="2">The sequence shown here is derived from an EMBL/GenBank/DDBJ whole genome shotgun (WGS) entry which is preliminary data.</text>
</comment>
<evidence type="ECO:0000313" key="2">
    <source>
        <dbReference type="EMBL" id="KIP63096.1"/>
    </source>
</evidence>
<feature type="signal peptide" evidence="1">
    <location>
        <begin position="1"/>
        <end position="23"/>
    </location>
</feature>
<dbReference type="NCBIfam" id="TIGR04183">
    <property type="entry name" value="Por_Secre_tail"/>
    <property type="match status" value="1"/>
</dbReference>
<dbReference type="AlphaFoldDB" id="A0A0D0I6R1"/>
<keyword evidence="1" id="KW-0732">Signal</keyword>
<accession>A0A0D0I6R1</accession>
<evidence type="ECO:0000313" key="3">
    <source>
        <dbReference type="Proteomes" id="UP000032046"/>
    </source>
</evidence>
<organism evidence="2 3">
    <name type="scientific">Prevotella pectinovora</name>
    <dbReference type="NCBI Taxonomy" id="1602169"/>
    <lineage>
        <taxon>Bacteria</taxon>
        <taxon>Pseudomonadati</taxon>
        <taxon>Bacteroidota</taxon>
        <taxon>Bacteroidia</taxon>
        <taxon>Bacteroidales</taxon>
        <taxon>Prevotellaceae</taxon>
        <taxon>Prevotella</taxon>
    </lineage>
</organism>
<dbReference type="InterPro" id="IPR026444">
    <property type="entry name" value="Secre_tail"/>
</dbReference>
<dbReference type="EMBL" id="JXQK01000048">
    <property type="protein sequence ID" value="KIP63096.1"/>
    <property type="molecule type" value="Genomic_DNA"/>
</dbReference>
<keyword evidence="3" id="KW-1185">Reference proteome</keyword>
<dbReference type="Proteomes" id="UP000032046">
    <property type="component" value="Unassembled WGS sequence"/>
</dbReference>
<protein>
    <recommendedName>
        <fullName evidence="4">Secretion system C-terminal sorting domain-containing protein</fullName>
    </recommendedName>
</protein>